<dbReference type="PANTHER" id="PTHR23003">
    <property type="entry name" value="RNA RECOGNITION MOTIF RRM DOMAIN CONTAINING PROTEIN"/>
    <property type="match status" value="1"/>
</dbReference>
<dbReference type="SUPFAM" id="SSF54928">
    <property type="entry name" value="RNA-binding domain, RBD"/>
    <property type="match status" value="1"/>
</dbReference>
<evidence type="ECO:0000313" key="6">
    <source>
        <dbReference type="Proteomes" id="UP000250043"/>
    </source>
</evidence>
<dbReference type="GO" id="GO:0005737">
    <property type="term" value="C:cytoplasm"/>
    <property type="evidence" value="ECO:0007669"/>
    <property type="project" value="TreeGrafter"/>
</dbReference>
<evidence type="ECO:0000256" key="2">
    <source>
        <dbReference type="PROSITE-ProRule" id="PRU00176"/>
    </source>
</evidence>
<dbReference type="CDD" id="cd00590">
    <property type="entry name" value="RRM_SF"/>
    <property type="match status" value="1"/>
</dbReference>
<dbReference type="SMART" id="SM00360">
    <property type="entry name" value="RRM"/>
    <property type="match status" value="1"/>
</dbReference>
<dbReference type="EMBL" id="KV722345">
    <property type="protein sequence ID" value="OCH94240.1"/>
    <property type="molecule type" value="Genomic_DNA"/>
</dbReference>
<organism evidence="5 6">
    <name type="scientific">Obba rivulosa</name>
    <dbReference type="NCBI Taxonomy" id="1052685"/>
    <lineage>
        <taxon>Eukaryota</taxon>
        <taxon>Fungi</taxon>
        <taxon>Dikarya</taxon>
        <taxon>Basidiomycota</taxon>
        <taxon>Agaricomycotina</taxon>
        <taxon>Agaricomycetes</taxon>
        <taxon>Polyporales</taxon>
        <taxon>Gelatoporiaceae</taxon>
        <taxon>Obba</taxon>
    </lineage>
</organism>
<dbReference type="PROSITE" id="PS50102">
    <property type="entry name" value="RRM"/>
    <property type="match status" value="1"/>
</dbReference>
<name>A0A8E2DR30_9APHY</name>
<dbReference type="InterPro" id="IPR000504">
    <property type="entry name" value="RRM_dom"/>
</dbReference>
<gene>
    <name evidence="5" type="ORF">OBBRIDRAFT_823551</name>
</gene>
<feature type="compositionally biased region" description="Low complexity" evidence="3">
    <location>
        <begin position="8"/>
        <end position="17"/>
    </location>
</feature>
<dbReference type="Pfam" id="PF00076">
    <property type="entry name" value="RRM_1"/>
    <property type="match status" value="1"/>
</dbReference>
<dbReference type="OrthoDB" id="2803601at2759"/>
<sequence>MGRFRCPSSSLSTVSSSPQADPRLARHIADMTLRPEAQAGPSLPAATAARPPSKKPGKDKGKGKMRATSPDPTTQRERVRMAAKRDKVKRQAGLKPGLWSFIFVGNLDPSITEPMIRKAFKSCGTIARIQLRMGAGHYASVEFYEQGAPKKAVDTLDGTMLGGVKMVVCYSAADLPEVKATLRHHKAKMQGKTPMAVTKPQPKPTLGKYVQAIKRLIVDRTVVASEMLDLGHDANESTSDLQAGPSRIPAPKSKHRLLGVSFPKTLI</sequence>
<evidence type="ECO:0000313" key="5">
    <source>
        <dbReference type="EMBL" id="OCH94240.1"/>
    </source>
</evidence>
<dbReference type="AlphaFoldDB" id="A0A8E2DR30"/>
<proteinExistence type="predicted"/>
<dbReference type="GO" id="GO:0005634">
    <property type="term" value="C:nucleus"/>
    <property type="evidence" value="ECO:0007669"/>
    <property type="project" value="TreeGrafter"/>
</dbReference>
<dbReference type="InterPro" id="IPR035979">
    <property type="entry name" value="RBD_domain_sf"/>
</dbReference>
<reference evidence="5 6" key="1">
    <citation type="submission" date="2016-07" db="EMBL/GenBank/DDBJ databases">
        <title>Draft genome of the white-rot fungus Obba rivulosa 3A-2.</title>
        <authorList>
            <consortium name="DOE Joint Genome Institute"/>
            <person name="Miettinen O."/>
            <person name="Riley R."/>
            <person name="Acob R."/>
            <person name="Barry K."/>
            <person name="Cullen D."/>
            <person name="De Vries R."/>
            <person name="Hainaut M."/>
            <person name="Hatakka A."/>
            <person name="Henrissat B."/>
            <person name="Hilden K."/>
            <person name="Kuo R."/>
            <person name="Labutti K."/>
            <person name="Lipzen A."/>
            <person name="Makela M.R."/>
            <person name="Sandor L."/>
            <person name="Spatafora J.W."/>
            <person name="Grigoriev I.V."/>
            <person name="Hibbett D.S."/>
        </authorList>
    </citation>
    <scope>NUCLEOTIDE SEQUENCE [LARGE SCALE GENOMIC DNA]</scope>
    <source>
        <strain evidence="5 6">3A-2</strain>
    </source>
</reference>
<accession>A0A8E2DR30</accession>
<evidence type="ECO:0000256" key="1">
    <source>
        <dbReference type="ARBA" id="ARBA00022884"/>
    </source>
</evidence>
<dbReference type="Proteomes" id="UP000250043">
    <property type="component" value="Unassembled WGS sequence"/>
</dbReference>
<evidence type="ECO:0000256" key="3">
    <source>
        <dbReference type="SAM" id="MobiDB-lite"/>
    </source>
</evidence>
<dbReference type="InterPro" id="IPR012677">
    <property type="entry name" value="Nucleotide-bd_a/b_plait_sf"/>
</dbReference>
<dbReference type="GO" id="GO:0003729">
    <property type="term" value="F:mRNA binding"/>
    <property type="evidence" value="ECO:0007669"/>
    <property type="project" value="TreeGrafter"/>
</dbReference>
<keyword evidence="6" id="KW-1185">Reference proteome</keyword>
<feature type="domain" description="RRM" evidence="4">
    <location>
        <begin position="100"/>
        <end position="173"/>
    </location>
</feature>
<feature type="region of interest" description="Disordered" evidence="3">
    <location>
        <begin position="1"/>
        <end position="78"/>
    </location>
</feature>
<evidence type="ECO:0000259" key="4">
    <source>
        <dbReference type="PROSITE" id="PS50102"/>
    </source>
</evidence>
<dbReference type="Gene3D" id="3.30.70.330">
    <property type="match status" value="1"/>
</dbReference>
<dbReference type="InterPro" id="IPR050374">
    <property type="entry name" value="RRT5_SRSF_SR"/>
</dbReference>
<keyword evidence="1 2" id="KW-0694">RNA-binding</keyword>
<protein>
    <recommendedName>
        <fullName evidence="4">RRM domain-containing protein</fullName>
    </recommendedName>
</protein>